<protein>
    <submittedName>
        <fullName evidence="3">Serine hydrolase FSH</fullName>
    </submittedName>
</protein>
<dbReference type="GO" id="GO:0005737">
    <property type="term" value="C:cytoplasm"/>
    <property type="evidence" value="ECO:0007669"/>
    <property type="project" value="TreeGrafter"/>
</dbReference>
<dbReference type="Proteomes" id="UP000824998">
    <property type="component" value="Unassembled WGS sequence"/>
</dbReference>
<dbReference type="Pfam" id="PF03959">
    <property type="entry name" value="FSH1"/>
    <property type="match status" value="1"/>
</dbReference>
<dbReference type="InterPro" id="IPR050593">
    <property type="entry name" value="LovG"/>
</dbReference>
<reference evidence="3" key="1">
    <citation type="journal article" date="2021" name="IMA Fungus">
        <title>Genomic characterization of three marine fungi, including Emericellopsis atlantica sp. nov. with signatures of a generalist lifestyle and marine biomass degradation.</title>
        <authorList>
            <person name="Hagestad O.C."/>
            <person name="Hou L."/>
            <person name="Andersen J.H."/>
            <person name="Hansen E.H."/>
            <person name="Altermark B."/>
            <person name="Li C."/>
            <person name="Kuhnert E."/>
            <person name="Cox R.J."/>
            <person name="Crous P.W."/>
            <person name="Spatafora J.W."/>
            <person name="Lail K."/>
            <person name="Amirebrahimi M."/>
            <person name="Lipzen A."/>
            <person name="Pangilinan J."/>
            <person name="Andreopoulos W."/>
            <person name="Hayes R.D."/>
            <person name="Ng V."/>
            <person name="Grigoriev I.V."/>
            <person name="Jackson S.A."/>
            <person name="Sutton T.D.S."/>
            <person name="Dobson A.D.W."/>
            <person name="Rama T."/>
        </authorList>
    </citation>
    <scope>NUCLEOTIDE SEQUENCE</scope>
    <source>
        <strain evidence="3">TRa018bII</strain>
    </source>
</reference>
<dbReference type="AlphaFoldDB" id="A0A9P7YQK7"/>
<keyword evidence="1 3" id="KW-0378">Hydrolase</keyword>
<dbReference type="Gene3D" id="3.40.50.1820">
    <property type="entry name" value="alpha/beta hydrolase"/>
    <property type="match status" value="1"/>
</dbReference>
<dbReference type="SUPFAM" id="SSF53474">
    <property type="entry name" value="alpha/beta-Hydrolases"/>
    <property type="match status" value="1"/>
</dbReference>
<evidence type="ECO:0000313" key="3">
    <source>
        <dbReference type="EMBL" id="KAG9237455.1"/>
    </source>
</evidence>
<keyword evidence="4" id="KW-1185">Reference proteome</keyword>
<accession>A0A9P7YQK7</accession>
<dbReference type="InterPro" id="IPR005645">
    <property type="entry name" value="FSH-like_dom"/>
</dbReference>
<feature type="domain" description="Serine hydrolase" evidence="2">
    <location>
        <begin position="2"/>
        <end position="250"/>
    </location>
</feature>
<sequence>MRFLCLPGAFGSAKNFEVQLGMRFKSEVSSGSISDDVTAPFCHELTSDDSANFFFTQGQIETTAPEGFADYFGGGPFYKFFEYDGIQQNNVLERVRDFPEGENPEAVLRELMPHGDSSIRQNIRNALDAIYRTMEEHGPFDGICAYSEGTVAAGCLIMDEARRFKTEGRPRQIKRAVFFAGWPPVDGETNDLILMDTTEDAIDIPTLHCVGADDPYLAGAMALFNICDQDNAVLFDHGKGHTIPRDKNTLGELADAVRALGGDSVSE</sequence>
<dbReference type="GO" id="GO:0016787">
    <property type="term" value="F:hydrolase activity"/>
    <property type="evidence" value="ECO:0007669"/>
    <property type="project" value="UniProtKB-KW"/>
</dbReference>
<evidence type="ECO:0000313" key="4">
    <source>
        <dbReference type="Proteomes" id="UP000824998"/>
    </source>
</evidence>
<dbReference type="GO" id="GO:0019748">
    <property type="term" value="P:secondary metabolic process"/>
    <property type="evidence" value="ECO:0007669"/>
    <property type="project" value="TreeGrafter"/>
</dbReference>
<comment type="caution">
    <text evidence="3">The sequence shown here is derived from an EMBL/GenBank/DDBJ whole genome shotgun (WGS) entry which is preliminary data.</text>
</comment>
<dbReference type="PANTHER" id="PTHR48070:SF4">
    <property type="entry name" value="ESTERASE ALNB"/>
    <property type="match status" value="1"/>
</dbReference>
<organism evidence="3 4">
    <name type="scientific">Amylocarpus encephaloides</name>
    <dbReference type="NCBI Taxonomy" id="45428"/>
    <lineage>
        <taxon>Eukaryota</taxon>
        <taxon>Fungi</taxon>
        <taxon>Dikarya</taxon>
        <taxon>Ascomycota</taxon>
        <taxon>Pezizomycotina</taxon>
        <taxon>Leotiomycetes</taxon>
        <taxon>Helotiales</taxon>
        <taxon>Helotiales incertae sedis</taxon>
        <taxon>Amylocarpus</taxon>
    </lineage>
</organism>
<name>A0A9P7YQK7_9HELO</name>
<dbReference type="InterPro" id="IPR029058">
    <property type="entry name" value="AB_hydrolase_fold"/>
</dbReference>
<evidence type="ECO:0000259" key="2">
    <source>
        <dbReference type="Pfam" id="PF03959"/>
    </source>
</evidence>
<gene>
    <name evidence="3" type="ORF">BJ875DRAFT_152883</name>
</gene>
<dbReference type="EMBL" id="MU251386">
    <property type="protein sequence ID" value="KAG9237455.1"/>
    <property type="molecule type" value="Genomic_DNA"/>
</dbReference>
<proteinExistence type="predicted"/>
<dbReference type="PANTHER" id="PTHR48070">
    <property type="entry name" value="ESTERASE OVCA2"/>
    <property type="match status" value="1"/>
</dbReference>
<dbReference type="GO" id="GO:0005634">
    <property type="term" value="C:nucleus"/>
    <property type="evidence" value="ECO:0007669"/>
    <property type="project" value="TreeGrafter"/>
</dbReference>
<evidence type="ECO:0000256" key="1">
    <source>
        <dbReference type="ARBA" id="ARBA00022801"/>
    </source>
</evidence>
<dbReference type="OrthoDB" id="414698at2759"/>